<dbReference type="Proteomes" id="UP000247150">
    <property type="component" value="Unassembled WGS sequence"/>
</dbReference>
<dbReference type="OrthoDB" id="1645744at2"/>
<evidence type="ECO:0008006" key="3">
    <source>
        <dbReference type="Google" id="ProtNLM"/>
    </source>
</evidence>
<name>A0A2V3AED9_9BACI</name>
<gene>
    <name evidence="1" type="ORF">DFO73_101458</name>
</gene>
<protein>
    <recommendedName>
        <fullName evidence="3">Permuted papain-like amidase YaeF/Yiix C92 family enzyme</fullName>
    </recommendedName>
</protein>
<sequence length="194" mass="22514">MIDPKIYILLTDTGTLFTRMIKFYTKKPYNHASISFDPHLTEVYSFGRKAARNPFIAGFVKENIRTELFTKAKCALISCSVSHSQLQDLHDYIQKMELEKDLYRYNLLGLAAVPINKQMNRKDAFFCSQFVATVLQECQVAHFTKPLSLVTPHDFMEHTNFQLVYQGSIEAFCQEYDMQSFEKSTYATAKQLIY</sequence>
<dbReference type="InterPro" id="IPR038765">
    <property type="entry name" value="Papain-like_cys_pep_sf"/>
</dbReference>
<evidence type="ECO:0000313" key="1">
    <source>
        <dbReference type="EMBL" id="PWW32195.1"/>
    </source>
</evidence>
<evidence type="ECO:0000313" key="2">
    <source>
        <dbReference type="Proteomes" id="UP000247150"/>
    </source>
</evidence>
<reference evidence="1 2" key="1">
    <citation type="submission" date="2018-05" db="EMBL/GenBank/DDBJ databases">
        <title>Freshwater and sediment microbial communities from various areas in North America, analyzing microbe dynamics in response to fracking.</title>
        <authorList>
            <person name="Lamendella R."/>
        </authorList>
    </citation>
    <scope>NUCLEOTIDE SEQUENCE [LARGE SCALE GENOMIC DNA]</scope>
    <source>
        <strain evidence="1 2">15_TX</strain>
    </source>
</reference>
<dbReference type="AlphaFoldDB" id="A0A2V3AED9"/>
<accession>A0A2V3AED9</accession>
<dbReference type="SUPFAM" id="SSF54001">
    <property type="entry name" value="Cysteine proteinases"/>
    <property type="match status" value="1"/>
</dbReference>
<proteinExistence type="predicted"/>
<organism evidence="1 2">
    <name type="scientific">Cytobacillus oceanisediminis</name>
    <dbReference type="NCBI Taxonomy" id="665099"/>
    <lineage>
        <taxon>Bacteria</taxon>
        <taxon>Bacillati</taxon>
        <taxon>Bacillota</taxon>
        <taxon>Bacilli</taxon>
        <taxon>Bacillales</taxon>
        <taxon>Bacillaceae</taxon>
        <taxon>Cytobacillus</taxon>
    </lineage>
</organism>
<dbReference type="Gene3D" id="3.90.1720.10">
    <property type="entry name" value="endopeptidase domain like (from Nostoc punctiforme)"/>
    <property type="match status" value="1"/>
</dbReference>
<comment type="caution">
    <text evidence="1">The sequence shown here is derived from an EMBL/GenBank/DDBJ whole genome shotgun (WGS) entry which is preliminary data.</text>
</comment>
<dbReference type="RefSeq" id="WP_110063157.1">
    <property type="nucleotide sequence ID" value="NZ_QGTW01000001.1"/>
</dbReference>
<dbReference type="EMBL" id="QGTW01000001">
    <property type="protein sequence ID" value="PWW32195.1"/>
    <property type="molecule type" value="Genomic_DNA"/>
</dbReference>